<dbReference type="Pfam" id="PF00078">
    <property type="entry name" value="RVT_1"/>
    <property type="match status" value="1"/>
</dbReference>
<dbReference type="SUPFAM" id="SSF56672">
    <property type="entry name" value="DNA/RNA polymerases"/>
    <property type="match status" value="1"/>
</dbReference>
<dbReference type="eggNOG" id="KOG0017">
    <property type="taxonomic scope" value="Eukaryota"/>
</dbReference>
<dbReference type="AlphaFoldDB" id="A0A1X7VS11"/>
<dbReference type="InParanoid" id="A0A1X7VS11"/>
<dbReference type="PANTHER" id="PTHR33064:SF29">
    <property type="entry name" value="PEPTIDASE A2 DOMAIN-CONTAINING PROTEIN-RELATED"/>
    <property type="match status" value="1"/>
</dbReference>
<sequence>MDYEVQISKRKKIFHINLLREWQEDKGVADYYFDKVRDKTEDGKENGLCKDDGDELANWNTGWESSPLTAGNALSEQQGEQFGRVLRGKPGHTAIAEHGIFTGSCRPVRQPPCRISYAYRSEVDMEIQGIAETEIDAYPMPRMDDVLDRMGQAGCFTSLDLARGYWQVPVAEGDRHWTAFVGPFGLCRLEVVPFGLSGAPAAFQRLVDHIAGGLRGFAHAYLDGLVVFSATWEDHLEQLATVLGRLQEAGLAVKPSGCQFAARECACLGHVIVGGKVVPVKDKLKAIRDFPRPESGTHVWAFLSLTGYCRGFVPGCAAVAVPLTEATEKSQPQ</sequence>
<feature type="domain" description="Reverse transcriptase" evidence="1">
    <location>
        <begin position="130"/>
        <end position="272"/>
    </location>
</feature>
<proteinExistence type="predicted"/>
<organism evidence="2">
    <name type="scientific">Amphimedon queenslandica</name>
    <name type="common">Sponge</name>
    <dbReference type="NCBI Taxonomy" id="400682"/>
    <lineage>
        <taxon>Eukaryota</taxon>
        <taxon>Metazoa</taxon>
        <taxon>Porifera</taxon>
        <taxon>Demospongiae</taxon>
        <taxon>Heteroscleromorpha</taxon>
        <taxon>Haplosclerida</taxon>
        <taxon>Niphatidae</taxon>
        <taxon>Amphimedon</taxon>
    </lineage>
</organism>
<dbReference type="InterPro" id="IPR051320">
    <property type="entry name" value="Viral_Replic_Matur_Polypro"/>
</dbReference>
<dbReference type="PANTHER" id="PTHR33064">
    <property type="entry name" value="POL PROTEIN"/>
    <property type="match status" value="1"/>
</dbReference>
<dbReference type="EnsemblMetazoa" id="Aqu2.1.43156_001">
    <property type="protein sequence ID" value="Aqu2.1.43156_001"/>
    <property type="gene ID" value="Aqu2.1.43156"/>
</dbReference>
<reference evidence="2" key="1">
    <citation type="submission" date="2017-05" db="UniProtKB">
        <authorList>
            <consortium name="EnsemblMetazoa"/>
        </authorList>
    </citation>
    <scope>IDENTIFICATION</scope>
</reference>
<dbReference type="InterPro" id="IPR000477">
    <property type="entry name" value="RT_dom"/>
</dbReference>
<dbReference type="Gene3D" id="3.30.70.270">
    <property type="match status" value="2"/>
</dbReference>
<dbReference type="InterPro" id="IPR043502">
    <property type="entry name" value="DNA/RNA_pol_sf"/>
</dbReference>
<accession>A0A1X7VS11</accession>
<protein>
    <recommendedName>
        <fullName evidence="1">Reverse transcriptase domain-containing protein</fullName>
    </recommendedName>
</protein>
<evidence type="ECO:0000259" key="1">
    <source>
        <dbReference type="Pfam" id="PF00078"/>
    </source>
</evidence>
<dbReference type="Gene3D" id="3.10.10.10">
    <property type="entry name" value="HIV Type 1 Reverse Transcriptase, subunit A, domain 1"/>
    <property type="match status" value="1"/>
</dbReference>
<evidence type="ECO:0000313" key="2">
    <source>
        <dbReference type="EnsemblMetazoa" id="Aqu2.1.43156_001"/>
    </source>
</evidence>
<name>A0A1X7VS11_AMPQE</name>
<dbReference type="InterPro" id="IPR043128">
    <property type="entry name" value="Rev_trsase/Diguanyl_cyclase"/>
</dbReference>
<dbReference type="CDD" id="cd01647">
    <property type="entry name" value="RT_LTR"/>
    <property type="match status" value="1"/>
</dbReference>